<dbReference type="InterPro" id="IPR016039">
    <property type="entry name" value="Thiolase-like"/>
</dbReference>
<dbReference type="InterPro" id="IPR009081">
    <property type="entry name" value="PP-bd_ACP"/>
</dbReference>
<dbReference type="PROSITE" id="PS00012">
    <property type="entry name" value="PHOSPHOPANTETHEINE"/>
    <property type="match status" value="1"/>
</dbReference>
<feature type="region of interest" description="Disordered" evidence="8">
    <location>
        <begin position="2524"/>
        <end position="2547"/>
    </location>
</feature>
<dbReference type="SMART" id="SM00825">
    <property type="entry name" value="PKS_KS"/>
    <property type="match status" value="1"/>
</dbReference>
<protein>
    <recommendedName>
        <fullName evidence="14">S-adenosyl-L-methionine-dependent N-methyltransferase</fullName>
    </recommendedName>
</protein>
<evidence type="ECO:0000256" key="2">
    <source>
        <dbReference type="ARBA" id="ARBA00022450"/>
    </source>
</evidence>
<dbReference type="Gene3D" id="1.10.1200.10">
    <property type="entry name" value="ACP-like"/>
    <property type="match status" value="2"/>
</dbReference>
<dbReference type="InterPro" id="IPR001227">
    <property type="entry name" value="Ac_transferase_dom_sf"/>
</dbReference>
<evidence type="ECO:0000259" key="10">
    <source>
        <dbReference type="PROSITE" id="PS52004"/>
    </source>
</evidence>
<dbReference type="CDD" id="cd00833">
    <property type="entry name" value="PKS"/>
    <property type="match status" value="1"/>
</dbReference>
<feature type="region of interest" description="Disordered" evidence="8">
    <location>
        <begin position="1843"/>
        <end position="1875"/>
    </location>
</feature>
<dbReference type="Gene3D" id="3.30.70.3290">
    <property type="match status" value="1"/>
</dbReference>
<dbReference type="GO" id="GO:0004312">
    <property type="term" value="F:fatty acid synthase activity"/>
    <property type="evidence" value="ECO:0007669"/>
    <property type="project" value="TreeGrafter"/>
</dbReference>
<dbReference type="InterPro" id="IPR014030">
    <property type="entry name" value="Ketoacyl_synth_N"/>
</dbReference>
<dbReference type="Gene3D" id="3.40.50.150">
    <property type="entry name" value="Vaccinia Virus protein VP39"/>
    <property type="match status" value="1"/>
</dbReference>
<dbReference type="InterPro" id="IPR020807">
    <property type="entry name" value="PKS_DH"/>
</dbReference>
<keyword evidence="3" id="KW-0597">Phosphoprotein</keyword>
<dbReference type="Pfam" id="PF00550">
    <property type="entry name" value="PP-binding"/>
    <property type="match status" value="2"/>
</dbReference>
<dbReference type="InterPro" id="IPR001375">
    <property type="entry name" value="Peptidase_S9_cat"/>
</dbReference>
<dbReference type="Pfam" id="PF00109">
    <property type="entry name" value="ketoacyl-synt"/>
    <property type="match status" value="1"/>
</dbReference>
<dbReference type="SUPFAM" id="SSF47336">
    <property type="entry name" value="ACP-like"/>
    <property type="match status" value="2"/>
</dbReference>
<dbReference type="Gene3D" id="3.40.50.1820">
    <property type="entry name" value="alpha/beta hydrolase"/>
    <property type="match status" value="1"/>
</dbReference>
<sequence length="2639" mass="287092">MSPVNGAVQRKSLLVVAPKRSNITSRDFKELRNVITRTPDLQFIVGIVAELEALWATIVVALPDLRDVRGDEQLRCLHQFLEGGDGTRIEASAAQHQIVSLDVVNVIFQVVEFWHLATTSVGTALFSSSDARPTSRLEDIQGFCLGFLTAAAVSSARAKAEFEQTTATALRIAVCIGALVELDDLRLRGSGSEPAFASVAWDSPDGYITLKEVLSTYPDAYIACVTDIRRATVTMSQSQAGRIQSQLSSLDFSVQGLRIQGRYHNRSAYEKSVACLKQLFKLDTRFQLPGPEHLNMPLRSNIDSQLISHGSLENIALDSILLEQCQWYGTVHQATMYCGIRGSDVVRVGSEAVIPRSLARVSPTGSGIDTTVKTEVGRTDDAAQVTDGESNGSSVAVFVPSPQADSTQPRSPANPGGPCGGNFVRNPDHFDHRFFGISGREAKYMDPQQRLVLQVAYEALESSGYFGVTASRGMSPVDVGCYLGVGAVDYGDNIASHDATAFSALGTLRAFISGRVSHYFGWSGPSITYDTACSSGAVAIHAAVTAIKNNECSMALTGGVNIITSPALHQNLAAASFLSPTGASKAFDAGANGYCRGEGVGLVLLKSLKRAREDGDPILAVISGSAINQGSNHSPITVPVSDSQSALYRKVLLISGVNSHEVSYIEAHGTGTPVGDPIECESIRRTFGGADRTQELFLGSVKDNIGHTEASSGAAALIKTILMMQKGTIPVQANFTRLNPKISPLEPDQIVIPQKTQPWKASRRIAVVNNYGAAGSNAAILIQAFNGADSAAQQKTVNAIASDPEMPFCIMAKTPESLGEYCTKLRDSLTSIKTVHESMAVSSLAYNLSIKQNREFEYNYSFTASNMDEVGIKLGQASPAHFRSTTRLPVVLCIGGQNGRRVHLDEELFRASPLLQKHLVSIPSFTVPICMQSAISNIRHKNDCEQDCQRMGLPSLYPAIFSPEPVEDLVSLHCMLFALQYASGMAWLDCGVTVDTIIGHSFGQLTALVLAGGLSLKHGLQFVAERARLIQSHWGQETGAMLSIQGDWSSVEVVLEKAKRHHPSLAVEVACYNGPQTIVLAGDRASIDAVEEMAGTDNPRGHLKVVRLRNTHAFHSRLVEGILPGLLEVAATLEFRQPVIKIESCSPDQDWNRPLSAEQIVQHSRRPVHFHDAVLRAVDRLGPCVFLEAGSASPVVAMARRSLEASAIEKSHVFQPVDIGSPNSRSILARATSSLWAAGVKVQHWPFHGNKGRYSWINLPPYQFEKVSHWVEYLSPKALAPDASQVKTKVQEQVRQLLTLYEQKPLGPSTFAIDTTDEMFVHCTKGHAVLGQSLCPASMYVEVAIRAASSLAGGKVASAIPSVKNLKISSPLSIGSSRSLFLQIGPVGGKPDTWEFSVFSRAQPSAISSIKHASGSVSLRSEGSPFDDSRMKSIRRLVSQGKVDELVESRGSHSLSGNIIYQVFGQVVNYAPYYRGVTQIFSRGQEAVGFVKRPDSQVAVMGEDSCDPIVLDNFLQVAGIHVNCLSEKSADEVFVCTEIGELVLGGSYTKSRRDIESYKAYSCFDRCEGKILVNDIFVFDSRNGELVALVLGAIFQSVPMKSLAKTLAKLNGGATSTTAVQTPTRESLRDHMGSGADRLPKSIVGMAEDSVVKDEGSSASQEVVLMQVRELFSRVLEVPMEEVKGDTTLAFLGVDSLMSTEIISEIKRRFDINIPSEAFSELVDLQSVSHLLCQNEASIAIPRQQQRQGKDQNVRLVQVSDQDDTVAALETIRTFLSQLLDIPPAEITADTSLDSLGIDSLMATEVLSELRKHFDVQISSEEFTGFQDVKAIAKRLHTSYPLSSGTLTPESSDDAQGKPHAEAGGYTNGVPKTNGYPSQSSLSAYDSFAGVREAFDPVSQEENFADFYTAVYPAQRELVVAYVVEAFDAMGSSLTTLKPRDRVRDIAVLDKHQKVKRRIYEILEDARIIERHGSDDGFVRTATPVPGNLSKQLHQAIVANFPQHAFEHNLLASTGAKLADCLTGKVDPLVILFGSADARELMGNVYAHAPMFKTGTVLLARYLMDLVERRGESGPVRILELGAGTGGTTKYLLECLVNTKATLEYTFTDISSSLVAAARKKFSQYSFMRYATLNIEQQPQQEFLSHYDIVISTNCIHATANLTRSCANINAVLRPDGVLCLVELTRSLFWFDLVFGLLEGWWLFEDGRQYALADEALWKDTLSQSGFRWTDWTRGSSEESHVLRVITASPSDMAELPAPTMETVVYGRASTANGGDNDDVVLEADIYYPANKSRGVEIRPPCGATSRLLSQLPLTPEPLVAPPLAALMIHGGGHVMLSRKDVRPPQTDMLLAAGFLPVSVDYRLCPETTLQDGPMRDVCDALAWARNELPRLGLRRRDIRPDGSRVVALGWSAGGHLALTLGFTAPSRGIRPPDAVLAFYCPSDYEDPFWTQPNQPFGQPATGARFDLLDGVQDRPITAYNPPASDRALGGWMSPRDPRSRIALHMNWTGRYLRVLLHGLSRRGHEDHGEEAGTAADPTDALPDPSPELVRAVSPLAQIRRGAYRTPTFIVHGTKDDLVPWQQAVRTHEALRRQGVRSEIRILDGAVHLFDMYRSYGNDKAAKQAVDEAYEFLRSQVFS</sequence>
<dbReference type="Gene3D" id="3.40.47.10">
    <property type="match status" value="1"/>
</dbReference>
<feature type="active site" description="Proton donor; for dehydratase activity" evidence="7">
    <location>
        <position position="1512"/>
    </location>
</feature>
<dbReference type="InterPro" id="IPR014031">
    <property type="entry name" value="Ketoacyl_synth_C"/>
</dbReference>
<dbReference type="Pfam" id="PF00326">
    <property type="entry name" value="Peptidase_S9"/>
    <property type="match status" value="1"/>
</dbReference>
<dbReference type="InterPro" id="IPR020841">
    <property type="entry name" value="PKS_Beta-ketoAc_synthase_dom"/>
</dbReference>
<evidence type="ECO:0000259" key="11">
    <source>
        <dbReference type="PROSITE" id="PS52019"/>
    </source>
</evidence>
<feature type="region of interest" description="N-terminal hotdog fold" evidence="7">
    <location>
        <begin position="1291"/>
        <end position="1424"/>
    </location>
</feature>
<dbReference type="PANTHER" id="PTHR43775">
    <property type="entry name" value="FATTY ACID SYNTHASE"/>
    <property type="match status" value="1"/>
</dbReference>
<evidence type="ECO:0000256" key="5">
    <source>
        <dbReference type="ARBA" id="ARBA00022679"/>
    </source>
</evidence>
<evidence type="ECO:0000313" key="13">
    <source>
        <dbReference type="Proteomes" id="UP001392437"/>
    </source>
</evidence>
<evidence type="ECO:0000256" key="7">
    <source>
        <dbReference type="PROSITE-ProRule" id="PRU01363"/>
    </source>
</evidence>
<dbReference type="Pfam" id="PF07859">
    <property type="entry name" value="Abhydrolase_3"/>
    <property type="match status" value="1"/>
</dbReference>
<dbReference type="InterPro" id="IPR041068">
    <property type="entry name" value="HTH_51"/>
</dbReference>
<evidence type="ECO:0008006" key="14">
    <source>
        <dbReference type="Google" id="ProtNLM"/>
    </source>
</evidence>
<evidence type="ECO:0000256" key="1">
    <source>
        <dbReference type="ARBA" id="ARBA00004721"/>
    </source>
</evidence>
<dbReference type="PROSITE" id="PS52004">
    <property type="entry name" value="KS3_2"/>
    <property type="match status" value="1"/>
</dbReference>
<comment type="pathway">
    <text evidence="1">Secondary metabolite biosynthesis; terpenoid biosynthesis.</text>
</comment>
<evidence type="ECO:0000256" key="6">
    <source>
        <dbReference type="ARBA" id="ARBA00023268"/>
    </source>
</evidence>
<dbReference type="InterPro" id="IPR014043">
    <property type="entry name" value="Acyl_transferase_dom"/>
</dbReference>
<feature type="active site" description="Proton acceptor; for dehydratase activity" evidence="7">
    <location>
        <position position="1327"/>
    </location>
</feature>
<evidence type="ECO:0000313" key="12">
    <source>
        <dbReference type="EMBL" id="KAK8115337.1"/>
    </source>
</evidence>
<evidence type="ECO:0000259" key="9">
    <source>
        <dbReference type="PROSITE" id="PS50075"/>
    </source>
</evidence>
<dbReference type="GO" id="GO:0032259">
    <property type="term" value="P:methylation"/>
    <property type="evidence" value="ECO:0007669"/>
    <property type="project" value="UniProtKB-KW"/>
</dbReference>
<evidence type="ECO:0000256" key="8">
    <source>
        <dbReference type="SAM" id="MobiDB-lite"/>
    </source>
</evidence>
<dbReference type="Pfam" id="PF14765">
    <property type="entry name" value="PS-DH"/>
    <property type="match status" value="1"/>
</dbReference>
<dbReference type="InterPro" id="IPR013094">
    <property type="entry name" value="AB_hydrolase_3"/>
</dbReference>
<dbReference type="GO" id="GO:0008168">
    <property type="term" value="F:methyltransferase activity"/>
    <property type="evidence" value="ECO:0007669"/>
    <property type="project" value="UniProtKB-KW"/>
</dbReference>
<feature type="domain" description="Carrier" evidence="9">
    <location>
        <begin position="1763"/>
        <end position="1840"/>
    </location>
</feature>
<dbReference type="SUPFAM" id="SSF53474">
    <property type="entry name" value="alpha/beta-Hydrolases"/>
    <property type="match status" value="1"/>
</dbReference>
<name>A0AAW0QY89_9PEZI</name>
<dbReference type="SUPFAM" id="SSF53335">
    <property type="entry name" value="S-adenosyl-L-methionine-dependent methyltransferases"/>
    <property type="match status" value="1"/>
</dbReference>
<dbReference type="Pfam" id="PF18558">
    <property type="entry name" value="HTH_51"/>
    <property type="match status" value="1"/>
</dbReference>
<dbReference type="GO" id="GO:0008236">
    <property type="term" value="F:serine-type peptidase activity"/>
    <property type="evidence" value="ECO:0007669"/>
    <property type="project" value="InterPro"/>
</dbReference>
<dbReference type="EMBL" id="JAQQWP010000006">
    <property type="protein sequence ID" value="KAK8115337.1"/>
    <property type="molecule type" value="Genomic_DNA"/>
</dbReference>
<dbReference type="GO" id="GO:0031177">
    <property type="term" value="F:phosphopantetheine binding"/>
    <property type="evidence" value="ECO:0007669"/>
    <property type="project" value="InterPro"/>
</dbReference>
<dbReference type="InterPro" id="IPR016035">
    <property type="entry name" value="Acyl_Trfase/lysoPLipase"/>
</dbReference>
<comment type="caution">
    <text evidence="12">The sequence shown here is derived from an EMBL/GenBank/DDBJ whole genome shotgun (WGS) entry which is preliminary data.</text>
</comment>
<feature type="region of interest" description="C-terminal hotdog fold" evidence="7">
    <location>
        <begin position="1452"/>
        <end position="1604"/>
    </location>
</feature>
<dbReference type="Pfam" id="PF00698">
    <property type="entry name" value="Acyl_transf_1"/>
    <property type="match status" value="1"/>
</dbReference>
<proteinExistence type="predicted"/>
<dbReference type="PANTHER" id="PTHR43775:SF21">
    <property type="entry name" value="NON-REDUCING POLYKETIDE SYNTHASE AUSA-RELATED"/>
    <property type="match status" value="1"/>
</dbReference>
<dbReference type="Pfam" id="PF08242">
    <property type="entry name" value="Methyltransf_12"/>
    <property type="match status" value="1"/>
</dbReference>
<dbReference type="InterPro" id="IPR049900">
    <property type="entry name" value="PKS_mFAS_DH"/>
</dbReference>
<keyword evidence="6" id="KW-0511">Multifunctional enzyme</keyword>
<keyword evidence="4" id="KW-0489">Methyltransferase</keyword>
<dbReference type="Gene3D" id="3.10.129.110">
    <property type="entry name" value="Polyketide synthase dehydratase"/>
    <property type="match status" value="1"/>
</dbReference>
<dbReference type="Proteomes" id="UP001392437">
    <property type="component" value="Unassembled WGS sequence"/>
</dbReference>
<keyword evidence="13" id="KW-1185">Reference proteome</keyword>
<dbReference type="PROSITE" id="PS50075">
    <property type="entry name" value="CARRIER"/>
    <property type="match status" value="2"/>
</dbReference>
<dbReference type="PROSITE" id="PS52019">
    <property type="entry name" value="PKS_MFAS_DH"/>
    <property type="match status" value="1"/>
</dbReference>
<keyword evidence="5" id="KW-0808">Transferase</keyword>
<feature type="domain" description="Ketosynthase family 3 (KS3)" evidence="10">
    <location>
        <begin position="350"/>
        <end position="784"/>
    </location>
</feature>
<dbReference type="InterPro" id="IPR036736">
    <property type="entry name" value="ACP-like_sf"/>
</dbReference>
<dbReference type="SMART" id="SM00827">
    <property type="entry name" value="PKS_AT"/>
    <property type="match status" value="1"/>
</dbReference>
<organism evidence="12 13">
    <name type="scientific">Apiospora kogelbergensis</name>
    <dbReference type="NCBI Taxonomy" id="1337665"/>
    <lineage>
        <taxon>Eukaryota</taxon>
        <taxon>Fungi</taxon>
        <taxon>Dikarya</taxon>
        <taxon>Ascomycota</taxon>
        <taxon>Pezizomycotina</taxon>
        <taxon>Sordariomycetes</taxon>
        <taxon>Xylariomycetidae</taxon>
        <taxon>Amphisphaeriales</taxon>
        <taxon>Apiosporaceae</taxon>
        <taxon>Apiospora</taxon>
    </lineage>
</organism>
<dbReference type="InterPro" id="IPR029058">
    <property type="entry name" value="AB_hydrolase_fold"/>
</dbReference>
<dbReference type="SMART" id="SM00823">
    <property type="entry name" value="PKS_PP"/>
    <property type="match status" value="2"/>
</dbReference>
<dbReference type="InterPro" id="IPR029063">
    <property type="entry name" value="SAM-dependent_MTases_sf"/>
</dbReference>
<dbReference type="InterPro" id="IPR049551">
    <property type="entry name" value="PKS_DH_C"/>
</dbReference>
<evidence type="ECO:0000256" key="4">
    <source>
        <dbReference type="ARBA" id="ARBA00022603"/>
    </source>
</evidence>
<accession>A0AAW0QY89</accession>
<dbReference type="SUPFAM" id="SSF52151">
    <property type="entry name" value="FabD/lysophospholipase-like"/>
    <property type="match status" value="1"/>
</dbReference>
<dbReference type="Pfam" id="PF21089">
    <property type="entry name" value="PKS_DH_N"/>
    <property type="match status" value="1"/>
</dbReference>
<dbReference type="SUPFAM" id="SSF55048">
    <property type="entry name" value="Probable ACP-binding domain of malonyl-CoA ACP transacylase"/>
    <property type="match status" value="1"/>
</dbReference>
<dbReference type="CDD" id="cd02440">
    <property type="entry name" value="AdoMet_MTases"/>
    <property type="match status" value="1"/>
</dbReference>
<dbReference type="InterPro" id="IPR006162">
    <property type="entry name" value="Ppantetheine_attach_site"/>
</dbReference>
<keyword evidence="2" id="KW-0596">Phosphopantetheine</keyword>
<dbReference type="InterPro" id="IPR013217">
    <property type="entry name" value="Methyltransf_12"/>
</dbReference>
<feature type="domain" description="Carrier" evidence="9">
    <location>
        <begin position="1659"/>
        <end position="1736"/>
    </location>
</feature>
<reference evidence="12 13" key="1">
    <citation type="submission" date="2023-01" db="EMBL/GenBank/DDBJ databases">
        <title>Analysis of 21 Apiospora genomes using comparative genomics revels a genus with tremendous synthesis potential of carbohydrate active enzymes and secondary metabolites.</title>
        <authorList>
            <person name="Sorensen T."/>
        </authorList>
    </citation>
    <scope>NUCLEOTIDE SEQUENCE [LARGE SCALE GENOMIC DNA]</scope>
    <source>
        <strain evidence="12 13">CBS 117206</strain>
    </source>
</reference>
<dbReference type="GO" id="GO:0006508">
    <property type="term" value="P:proteolysis"/>
    <property type="evidence" value="ECO:0007669"/>
    <property type="project" value="InterPro"/>
</dbReference>
<dbReference type="GO" id="GO:0044550">
    <property type="term" value="P:secondary metabolite biosynthetic process"/>
    <property type="evidence" value="ECO:0007669"/>
    <property type="project" value="TreeGrafter"/>
</dbReference>
<dbReference type="Pfam" id="PF02801">
    <property type="entry name" value="Ketoacyl-synt_C"/>
    <property type="match status" value="1"/>
</dbReference>
<dbReference type="InterPro" id="IPR049552">
    <property type="entry name" value="PKS_DH_N"/>
</dbReference>
<dbReference type="InterPro" id="IPR050091">
    <property type="entry name" value="PKS_NRPS_Biosynth_Enz"/>
</dbReference>
<dbReference type="InterPro" id="IPR042104">
    <property type="entry name" value="PKS_dehydratase_sf"/>
</dbReference>
<feature type="region of interest" description="Disordered" evidence="8">
    <location>
        <begin position="382"/>
        <end position="422"/>
    </location>
</feature>
<evidence type="ECO:0000256" key="3">
    <source>
        <dbReference type="ARBA" id="ARBA00022553"/>
    </source>
</evidence>
<dbReference type="SMART" id="SM00826">
    <property type="entry name" value="PKS_DH"/>
    <property type="match status" value="1"/>
</dbReference>
<dbReference type="InterPro" id="IPR020806">
    <property type="entry name" value="PKS_PP-bd"/>
</dbReference>
<feature type="domain" description="PKS/mFAS DH" evidence="11">
    <location>
        <begin position="1291"/>
        <end position="1604"/>
    </location>
</feature>
<dbReference type="GO" id="GO:0006633">
    <property type="term" value="P:fatty acid biosynthetic process"/>
    <property type="evidence" value="ECO:0007669"/>
    <property type="project" value="TreeGrafter"/>
</dbReference>
<dbReference type="Gene3D" id="3.40.366.10">
    <property type="entry name" value="Malonyl-Coenzyme A Acyl Carrier Protein, domain 2"/>
    <property type="match status" value="2"/>
</dbReference>
<dbReference type="InterPro" id="IPR016036">
    <property type="entry name" value="Malonyl_transacylase_ACP-bd"/>
</dbReference>
<dbReference type="SUPFAM" id="SSF53901">
    <property type="entry name" value="Thiolase-like"/>
    <property type="match status" value="1"/>
</dbReference>
<gene>
    <name evidence="12" type="ORF">PG999_007406</name>
</gene>